<sequence>MSTCSLVTSVPPTTQNASQSAVEMHPICKCFACRCGPERPPGVDIFVVNIIQRYRVAGSETQKLFRPLTYQAAVERSSLRKWIASFADQAFDGAYRRVIRQPS</sequence>
<accession>A0A0J6FS73</accession>
<gene>
    <name evidence="1" type="ORF">CPAG_09507</name>
</gene>
<proteinExistence type="predicted"/>
<protein>
    <submittedName>
        <fullName evidence="1">Uncharacterized protein</fullName>
    </submittedName>
</protein>
<name>A0A0J6FS73_COCPO</name>
<dbReference type="VEuPathDB" id="FungiDB:CPAG_09507"/>
<organism evidence="1 2">
    <name type="scientific">Coccidioides posadasii RMSCC 3488</name>
    <dbReference type="NCBI Taxonomy" id="454284"/>
    <lineage>
        <taxon>Eukaryota</taxon>
        <taxon>Fungi</taxon>
        <taxon>Dikarya</taxon>
        <taxon>Ascomycota</taxon>
        <taxon>Pezizomycotina</taxon>
        <taxon>Eurotiomycetes</taxon>
        <taxon>Eurotiomycetidae</taxon>
        <taxon>Onygenales</taxon>
        <taxon>Onygenaceae</taxon>
        <taxon>Coccidioides</taxon>
    </lineage>
</organism>
<dbReference type="Proteomes" id="UP000054567">
    <property type="component" value="Unassembled WGS sequence"/>
</dbReference>
<evidence type="ECO:0000313" key="1">
    <source>
        <dbReference type="EMBL" id="KMM73218.1"/>
    </source>
</evidence>
<reference evidence="1 2" key="1">
    <citation type="submission" date="2007-06" db="EMBL/GenBank/DDBJ databases">
        <title>The Genome Sequence of Coccidioides posadasii RMSCC_3488.</title>
        <authorList>
            <consortium name="Coccidioides Genome Resources Consortium"/>
            <consortium name="The Broad Institute Genome Sequencing Platform"/>
            <person name="Henn M.R."/>
            <person name="Sykes S."/>
            <person name="Young S."/>
            <person name="Jaffe D."/>
            <person name="Berlin A."/>
            <person name="Alvarez P."/>
            <person name="Butler J."/>
            <person name="Gnerre S."/>
            <person name="Grabherr M."/>
            <person name="Mauceli E."/>
            <person name="Brockman W."/>
            <person name="Kodira C."/>
            <person name="Alvarado L."/>
            <person name="Zeng Q."/>
            <person name="Crawford M."/>
            <person name="Antoine C."/>
            <person name="Devon K."/>
            <person name="Galgiani J."/>
            <person name="Orsborn K."/>
            <person name="Lewis M.L."/>
            <person name="Nusbaum C."/>
            <person name="Galagan J."/>
            <person name="Birren B."/>
        </authorList>
    </citation>
    <scope>NUCLEOTIDE SEQUENCE [LARGE SCALE GENOMIC DNA]</scope>
    <source>
        <strain evidence="1 2">RMSCC 3488</strain>
    </source>
</reference>
<reference evidence="2" key="2">
    <citation type="journal article" date="2009" name="Genome Res.">
        <title>Comparative genomic analyses of the human fungal pathogens Coccidioides and their relatives.</title>
        <authorList>
            <person name="Sharpton T.J."/>
            <person name="Stajich J.E."/>
            <person name="Rounsley S.D."/>
            <person name="Gardner M.J."/>
            <person name="Wortman J.R."/>
            <person name="Jordar V.S."/>
            <person name="Maiti R."/>
            <person name="Kodira C.D."/>
            <person name="Neafsey D.E."/>
            <person name="Zeng Q."/>
            <person name="Hung C.-Y."/>
            <person name="McMahan C."/>
            <person name="Muszewska A."/>
            <person name="Grynberg M."/>
            <person name="Mandel M.A."/>
            <person name="Kellner E.M."/>
            <person name="Barker B.M."/>
            <person name="Galgiani J.N."/>
            <person name="Orbach M.J."/>
            <person name="Kirkland T.N."/>
            <person name="Cole G.T."/>
            <person name="Henn M.R."/>
            <person name="Birren B.W."/>
            <person name="Taylor J.W."/>
        </authorList>
    </citation>
    <scope>NUCLEOTIDE SEQUENCE [LARGE SCALE GENOMIC DNA]</scope>
    <source>
        <strain evidence="2">RMSCC 3488</strain>
    </source>
</reference>
<dbReference type="EMBL" id="DS268114">
    <property type="protein sequence ID" value="KMM73218.1"/>
    <property type="molecule type" value="Genomic_DNA"/>
</dbReference>
<reference evidence="2" key="3">
    <citation type="journal article" date="2010" name="Genome Res.">
        <title>Population genomic sequencing of Coccidioides fungi reveals recent hybridization and transposon control.</title>
        <authorList>
            <person name="Neafsey D.E."/>
            <person name="Barker B.M."/>
            <person name="Sharpton T.J."/>
            <person name="Stajich J.E."/>
            <person name="Park D.J."/>
            <person name="Whiston E."/>
            <person name="Hung C.-Y."/>
            <person name="McMahan C."/>
            <person name="White J."/>
            <person name="Sykes S."/>
            <person name="Heiman D."/>
            <person name="Young S."/>
            <person name="Zeng Q."/>
            <person name="Abouelleil A."/>
            <person name="Aftuck L."/>
            <person name="Bessette D."/>
            <person name="Brown A."/>
            <person name="FitzGerald M."/>
            <person name="Lui A."/>
            <person name="Macdonald J.P."/>
            <person name="Priest M."/>
            <person name="Orbach M.J."/>
            <person name="Galgiani J.N."/>
            <person name="Kirkland T.N."/>
            <person name="Cole G.T."/>
            <person name="Birren B.W."/>
            <person name="Henn M.R."/>
            <person name="Taylor J.W."/>
            <person name="Rounsley S.D."/>
        </authorList>
    </citation>
    <scope>NUCLEOTIDE SEQUENCE [LARGE SCALE GENOMIC DNA]</scope>
    <source>
        <strain evidence="2">RMSCC 3488</strain>
    </source>
</reference>
<dbReference type="AlphaFoldDB" id="A0A0J6FS73"/>
<evidence type="ECO:0000313" key="2">
    <source>
        <dbReference type="Proteomes" id="UP000054567"/>
    </source>
</evidence>